<evidence type="ECO:0000313" key="2">
    <source>
        <dbReference type="EMBL" id="ATB35023.1"/>
    </source>
</evidence>
<dbReference type="KEGG" id="cfus:CYFUS_000435"/>
<feature type="chain" id="PRO_5012512964" description="DUF541 domain-containing protein" evidence="1">
    <location>
        <begin position="24"/>
        <end position="248"/>
    </location>
</feature>
<dbReference type="PANTHER" id="PTHR34387">
    <property type="entry name" value="SLR1258 PROTEIN"/>
    <property type="match status" value="1"/>
</dbReference>
<dbReference type="Gene3D" id="3.30.110.170">
    <property type="entry name" value="Protein of unknown function (DUF541), domain 1"/>
    <property type="match status" value="1"/>
</dbReference>
<dbReference type="Gene3D" id="3.30.70.2970">
    <property type="entry name" value="Protein of unknown function (DUF541), domain 2"/>
    <property type="match status" value="1"/>
</dbReference>
<evidence type="ECO:0000313" key="3">
    <source>
        <dbReference type="Proteomes" id="UP000217257"/>
    </source>
</evidence>
<reference evidence="2 3" key="1">
    <citation type="submission" date="2017-06" db="EMBL/GenBank/DDBJ databases">
        <title>Sequencing and comparative analysis of myxobacterial genomes.</title>
        <authorList>
            <person name="Rupp O."/>
            <person name="Goesmann A."/>
            <person name="Sogaard-Andersen L."/>
        </authorList>
    </citation>
    <scope>NUCLEOTIDE SEQUENCE [LARGE SCALE GENOMIC DNA]</scope>
    <source>
        <strain evidence="2 3">DSM 52655</strain>
    </source>
</reference>
<dbReference type="GO" id="GO:0006974">
    <property type="term" value="P:DNA damage response"/>
    <property type="evidence" value="ECO:0007669"/>
    <property type="project" value="TreeGrafter"/>
</dbReference>
<dbReference type="EMBL" id="CP022098">
    <property type="protein sequence ID" value="ATB35023.1"/>
    <property type="molecule type" value="Genomic_DNA"/>
</dbReference>
<sequence length="248" mass="26239">MLSPRAVLLSALLLGLPMQGALAQPRPPAVVPVTATQERTIRVEGQGEVKVAPDEAFIDLAVETRAPSAQAAAEANAKKMDKVITALVQAGVARKDLETRNYSVSMEFEPPVPGVEAPKPRGYQVNNTVQVHVRDLTKVGPLLDTALKAGANRVDSVRFGLSKPETGRDGALRDAVARARQSAQVLATALGVKLGPVLDASTISEPVRPMPLARFAMATAESADVTTPIQPQEQTVQATVTLIYAIEK</sequence>
<name>A0A250IUU2_9BACT</name>
<proteinExistence type="predicted"/>
<protein>
    <recommendedName>
        <fullName evidence="4">DUF541 domain-containing protein</fullName>
    </recommendedName>
</protein>
<feature type="signal peptide" evidence="1">
    <location>
        <begin position="1"/>
        <end position="23"/>
    </location>
</feature>
<dbReference type="PANTHER" id="PTHR34387:SF1">
    <property type="entry name" value="PERIPLASMIC IMMUNOGENIC PROTEIN"/>
    <property type="match status" value="1"/>
</dbReference>
<keyword evidence="1" id="KW-0732">Signal</keyword>
<dbReference type="RefSeq" id="WP_095983703.1">
    <property type="nucleotide sequence ID" value="NZ_CP022098.1"/>
</dbReference>
<dbReference type="AlphaFoldDB" id="A0A250IUU2"/>
<evidence type="ECO:0008006" key="4">
    <source>
        <dbReference type="Google" id="ProtNLM"/>
    </source>
</evidence>
<dbReference type="InterPro" id="IPR007497">
    <property type="entry name" value="SIMPL/DUF541"/>
</dbReference>
<dbReference type="Proteomes" id="UP000217257">
    <property type="component" value="Chromosome"/>
</dbReference>
<organism evidence="2 3">
    <name type="scientific">Cystobacter fuscus</name>
    <dbReference type="NCBI Taxonomy" id="43"/>
    <lineage>
        <taxon>Bacteria</taxon>
        <taxon>Pseudomonadati</taxon>
        <taxon>Myxococcota</taxon>
        <taxon>Myxococcia</taxon>
        <taxon>Myxococcales</taxon>
        <taxon>Cystobacterineae</taxon>
        <taxon>Archangiaceae</taxon>
        <taxon>Cystobacter</taxon>
    </lineage>
</organism>
<gene>
    <name evidence="2" type="ORF">CYFUS_000435</name>
</gene>
<accession>A0A250IUU2</accession>
<dbReference type="Pfam" id="PF04402">
    <property type="entry name" value="SIMPL"/>
    <property type="match status" value="1"/>
</dbReference>
<dbReference type="InterPro" id="IPR052022">
    <property type="entry name" value="26kDa_periplasmic_antigen"/>
</dbReference>
<evidence type="ECO:0000256" key="1">
    <source>
        <dbReference type="SAM" id="SignalP"/>
    </source>
</evidence>